<evidence type="ECO:0000313" key="3">
    <source>
        <dbReference type="Proteomes" id="UP000294567"/>
    </source>
</evidence>
<keyword evidence="1" id="KW-1133">Transmembrane helix</keyword>
<keyword evidence="1" id="KW-0812">Transmembrane</keyword>
<dbReference type="AlphaFoldDB" id="A0A4R3KQF5"/>
<organism evidence="2 3">
    <name type="scientific">Keratinibaculum paraultunense</name>
    <dbReference type="NCBI Taxonomy" id="1278232"/>
    <lineage>
        <taxon>Bacteria</taxon>
        <taxon>Bacillati</taxon>
        <taxon>Bacillota</taxon>
        <taxon>Tissierellia</taxon>
        <taxon>Tissierellales</taxon>
        <taxon>Tepidimicrobiaceae</taxon>
        <taxon>Keratinibaculum</taxon>
    </lineage>
</organism>
<evidence type="ECO:0000256" key="1">
    <source>
        <dbReference type="SAM" id="Phobius"/>
    </source>
</evidence>
<protein>
    <submittedName>
        <fullName evidence="2">Uncharacterized protein</fullName>
    </submittedName>
</protein>
<dbReference type="Proteomes" id="UP000294567">
    <property type="component" value="Unassembled WGS sequence"/>
</dbReference>
<sequence>MEYISIILIAILFTIFNTNINVLQRDQKRIELKLDRIIEHLGLPEPSKDKINDELKDELIKLIEADKKVKRCYWNGIS</sequence>
<comment type="caution">
    <text evidence="2">The sequence shown here is derived from an EMBL/GenBank/DDBJ whole genome shotgun (WGS) entry which is preliminary data.</text>
</comment>
<keyword evidence="1" id="KW-0472">Membrane</keyword>
<keyword evidence="3" id="KW-1185">Reference proteome</keyword>
<accession>A0A4R3KQF5</accession>
<proteinExistence type="predicted"/>
<evidence type="ECO:0000313" key="2">
    <source>
        <dbReference type="EMBL" id="TCS87085.1"/>
    </source>
</evidence>
<dbReference type="RefSeq" id="WP_202690520.1">
    <property type="nucleotide sequence ID" value="NZ_CP068564.1"/>
</dbReference>
<feature type="transmembrane region" description="Helical" evidence="1">
    <location>
        <begin position="6"/>
        <end position="23"/>
    </location>
</feature>
<gene>
    <name evidence="2" type="ORF">EDD65_11243</name>
</gene>
<reference evidence="2 3" key="1">
    <citation type="submission" date="2019-03" db="EMBL/GenBank/DDBJ databases">
        <title>Genomic Encyclopedia of Type Strains, Phase IV (KMG-IV): sequencing the most valuable type-strain genomes for metagenomic binning, comparative biology and taxonomic classification.</title>
        <authorList>
            <person name="Goeker M."/>
        </authorList>
    </citation>
    <scope>NUCLEOTIDE SEQUENCE [LARGE SCALE GENOMIC DNA]</scope>
    <source>
        <strain evidence="2 3">DSM 26752</strain>
    </source>
</reference>
<dbReference type="EMBL" id="SMAE01000012">
    <property type="protein sequence ID" value="TCS87085.1"/>
    <property type="molecule type" value="Genomic_DNA"/>
</dbReference>
<name>A0A4R3KQF5_9FIRM</name>